<dbReference type="SUPFAM" id="SSF69012">
    <property type="entry name" value="alpha-ketoacid dehydrogenase kinase, N-terminal domain"/>
    <property type="match status" value="1"/>
</dbReference>
<dbReference type="GO" id="GO:0005524">
    <property type="term" value="F:ATP binding"/>
    <property type="evidence" value="ECO:0007669"/>
    <property type="project" value="UniProtKB-UniRule"/>
</dbReference>
<dbReference type="Gene3D" id="1.20.140.20">
    <property type="entry name" value="Alpha-ketoacid/pyruvate dehydrogenase kinase, N-terminal domain"/>
    <property type="match status" value="1"/>
</dbReference>
<evidence type="ECO:0000256" key="10">
    <source>
        <dbReference type="RuleBase" id="RU366032"/>
    </source>
</evidence>
<evidence type="ECO:0000256" key="6">
    <source>
        <dbReference type="ARBA" id="ARBA00022777"/>
    </source>
</evidence>
<dbReference type="GO" id="GO:0005759">
    <property type="term" value="C:mitochondrial matrix"/>
    <property type="evidence" value="ECO:0007669"/>
    <property type="project" value="UniProtKB-SubCell"/>
</dbReference>
<evidence type="ECO:0000256" key="8">
    <source>
        <dbReference type="ARBA" id="ARBA00022946"/>
    </source>
</evidence>
<dbReference type="InterPro" id="IPR036784">
    <property type="entry name" value="AK/P_DHK_N_sf"/>
</dbReference>
<protein>
    <recommendedName>
        <fullName evidence="10">Protein-serine/threonine kinase</fullName>
        <ecNumber evidence="10">2.7.11.-</ecNumber>
    </recommendedName>
</protein>
<keyword evidence="8" id="KW-0809">Transit peptide</keyword>
<keyword evidence="3" id="KW-0597">Phosphoprotein</keyword>
<accession>A0A9P8PHJ6</accession>
<dbReference type="GO" id="GO:0004740">
    <property type="term" value="F:pyruvate dehydrogenase (acetyl-transferring) kinase activity"/>
    <property type="evidence" value="ECO:0007669"/>
    <property type="project" value="TreeGrafter"/>
</dbReference>
<comment type="subcellular location">
    <subcellularLocation>
        <location evidence="1 10">Mitochondrion matrix</location>
    </subcellularLocation>
</comment>
<keyword evidence="7 10" id="KW-0067">ATP-binding</keyword>
<evidence type="ECO:0000259" key="11">
    <source>
        <dbReference type="PROSITE" id="PS50109"/>
    </source>
</evidence>
<dbReference type="EMBL" id="JAEUBF010001281">
    <property type="protein sequence ID" value="KAH3671397.1"/>
    <property type="molecule type" value="Genomic_DNA"/>
</dbReference>
<dbReference type="PRINTS" id="PR00344">
    <property type="entry name" value="BCTRLSENSOR"/>
</dbReference>
<keyword evidence="4 10" id="KW-0808">Transferase</keyword>
<dbReference type="InterPro" id="IPR018955">
    <property type="entry name" value="BCDHK/PDK_N"/>
</dbReference>
<dbReference type="InterPro" id="IPR004358">
    <property type="entry name" value="Sig_transdc_His_kin-like_C"/>
</dbReference>
<evidence type="ECO:0000256" key="7">
    <source>
        <dbReference type="ARBA" id="ARBA00022840"/>
    </source>
</evidence>
<reference evidence="12" key="2">
    <citation type="submission" date="2021-01" db="EMBL/GenBank/DDBJ databases">
        <authorList>
            <person name="Schikora-Tamarit M.A."/>
        </authorList>
    </citation>
    <scope>NUCLEOTIDE SEQUENCE</scope>
    <source>
        <strain evidence="12">CBS6341</strain>
    </source>
</reference>
<dbReference type="InterPro" id="IPR039028">
    <property type="entry name" value="BCKD/PDK"/>
</dbReference>
<dbReference type="Pfam" id="PF02518">
    <property type="entry name" value="HATPase_c"/>
    <property type="match status" value="1"/>
</dbReference>
<proteinExistence type="inferred from homology"/>
<gene>
    <name evidence="12" type="ORF">WICMUC_004694</name>
</gene>
<dbReference type="GO" id="GO:0010906">
    <property type="term" value="P:regulation of glucose metabolic process"/>
    <property type="evidence" value="ECO:0007669"/>
    <property type="project" value="TreeGrafter"/>
</dbReference>
<dbReference type="AlphaFoldDB" id="A0A9P8PHJ6"/>
<organism evidence="12 13">
    <name type="scientific">Wickerhamomyces mucosus</name>
    <dbReference type="NCBI Taxonomy" id="1378264"/>
    <lineage>
        <taxon>Eukaryota</taxon>
        <taxon>Fungi</taxon>
        <taxon>Dikarya</taxon>
        <taxon>Ascomycota</taxon>
        <taxon>Saccharomycotina</taxon>
        <taxon>Saccharomycetes</taxon>
        <taxon>Phaffomycetales</taxon>
        <taxon>Wickerhamomycetaceae</taxon>
        <taxon>Wickerhamomyces</taxon>
    </lineage>
</organism>
<keyword evidence="6 10" id="KW-0418">Kinase</keyword>
<dbReference type="PROSITE" id="PS50109">
    <property type="entry name" value="HIS_KIN"/>
    <property type="match status" value="1"/>
</dbReference>
<keyword evidence="13" id="KW-1185">Reference proteome</keyword>
<evidence type="ECO:0000256" key="2">
    <source>
        <dbReference type="ARBA" id="ARBA00006155"/>
    </source>
</evidence>
<dbReference type="SUPFAM" id="SSF55874">
    <property type="entry name" value="ATPase domain of HSP90 chaperone/DNA topoisomerase II/histidine kinase"/>
    <property type="match status" value="1"/>
</dbReference>
<dbReference type="InterPro" id="IPR005467">
    <property type="entry name" value="His_kinase_dom"/>
</dbReference>
<dbReference type="PANTHER" id="PTHR11947">
    <property type="entry name" value="PYRUVATE DEHYDROGENASE KINASE"/>
    <property type="match status" value="1"/>
</dbReference>
<evidence type="ECO:0000256" key="1">
    <source>
        <dbReference type="ARBA" id="ARBA00004305"/>
    </source>
</evidence>
<comment type="similarity">
    <text evidence="2 10">Belongs to the PDK/BCKDK protein kinase family.</text>
</comment>
<dbReference type="SMART" id="SM00387">
    <property type="entry name" value="HATPase_c"/>
    <property type="match status" value="1"/>
</dbReference>
<dbReference type="Proteomes" id="UP000769528">
    <property type="component" value="Unassembled WGS sequence"/>
</dbReference>
<evidence type="ECO:0000256" key="9">
    <source>
        <dbReference type="ARBA" id="ARBA00023128"/>
    </source>
</evidence>
<evidence type="ECO:0000313" key="13">
    <source>
        <dbReference type="Proteomes" id="UP000769528"/>
    </source>
</evidence>
<name>A0A9P8PHJ6_9ASCO</name>
<dbReference type="PANTHER" id="PTHR11947:SF20">
    <property type="entry name" value="[3-METHYL-2-OXOBUTANOATE DEHYDROGENASE [LIPOAMIDE]] KINASE, MITOCHONDRIAL"/>
    <property type="match status" value="1"/>
</dbReference>
<dbReference type="InterPro" id="IPR036890">
    <property type="entry name" value="HATPase_C_sf"/>
</dbReference>
<dbReference type="EC" id="2.7.11.-" evidence="10"/>
<dbReference type="Gene3D" id="3.30.565.10">
    <property type="entry name" value="Histidine kinase-like ATPase, C-terminal domain"/>
    <property type="match status" value="1"/>
</dbReference>
<evidence type="ECO:0000256" key="4">
    <source>
        <dbReference type="ARBA" id="ARBA00022679"/>
    </source>
</evidence>
<dbReference type="OrthoDB" id="3264224at2759"/>
<evidence type="ECO:0000256" key="3">
    <source>
        <dbReference type="ARBA" id="ARBA00022553"/>
    </source>
</evidence>
<keyword evidence="5 10" id="KW-0547">Nucleotide-binding</keyword>
<dbReference type="Pfam" id="PF10436">
    <property type="entry name" value="BCDHK_Adom3"/>
    <property type="match status" value="1"/>
</dbReference>
<comment type="caution">
    <text evidence="12">The sequence shown here is derived from an EMBL/GenBank/DDBJ whole genome shotgun (WGS) entry which is preliminary data.</text>
</comment>
<evidence type="ECO:0000313" key="12">
    <source>
        <dbReference type="EMBL" id="KAH3671397.1"/>
    </source>
</evidence>
<keyword evidence="9 10" id="KW-0496">Mitochondrion</keyword>
<dbReference type="InterPro" id="IPR003594">
    <property type="entry name" value="HATPase_dom"/>
</dbReference>
<evidence type="ECO:0000256" key="5">
    <source>
        <dbReference type="ARBA" id="ARBA00022741"/>
    </source>
</evidence>
<reference evidence="12" key="1">
    <citation type="journal article" date="2021" name="Open Biol.">
        <title>Shared evolutionary footprints suggest mitochondrial oxidative damage underlies multiple complex I losses in fungi.</title>
        <authorList>
            <person name="Schikora-Tamarit M.A."/>
            <person name="Marcet-Houben M."/>
            <person name="Nosek J."/>
            <person name="Gabaldon T."/>
        </authorList>
    </citation>
    <scope>NUCLEOTIDE SEQUENCE</scope>
    <source>
        <strain evidence="12">CBS6341</strain>
    </source>
</reference>
<sequence length="397" mass="45378">MLTRNKLLFNSKRHLITSIDSIKSKINPQTALSFEQEYKIRSSLEKLITDYSTKKLPKITLDSLINLSNTLQKNDPITLNIKTLNYLTIYNIKRLKEFRSLPYLTVLNPYISSTYELYLKSLELLLNISNLEKINDSELILTKLIEFQEIHRDAIPTLSKGFQEVSKFYPKFLIVKFLNNHFNDKINMETITNNYIKTLNSNNSQDNIGIIDKNLKISELIKTYGGFVNDMTFIKYYKQVPIEIDFGENIKFPYIGQHLEYIITEILKNSIRSHIESNKSDLPILITIVENSKTKDGKRSLGIRFRDEGGGIPTEIEQNIFDYSFSSVAKLEKNQGMVDNSIPGEGINTVAGMGYGLPLTKAYVEQFGGRLELQSCYGLGTDVYVELIGPDSCLINT</sequence>
<feature type="domain" description="Histidine kinase" evidence="11">
    <location>
        <begin position="259"/>
        <end position="391"/>
    </location>
</feature>